<sequence>MRKAPSLALLCIQALKLELLQGGNPVPDVYELPSELLDAVVARLPALALHNFQTHMPFKRCDDYESGGDDCLISGRKRARNDVLASSWKGLFKLRWPEHTNLVEPPPAEWRQLYWEKHLQDCVDEAAEAAMRPTFCGRIGSISVSGKYKILRYICHEEHTSCRQQCVCTELSFHLQTFGPYLRCLRLLNALCVTETCELLRTSRLQTLVLRWIRSEKHVEPLCKLLIQSRETLASLEFIHCKLSSSFISAICASLHGKDIHTSGIQRFCIKTSSIDMDPLAAPSAFISFLSSVRSLRSLHICDSHLDRHIARIVFSTLLDSSSDLSYLDLSENNVSGWLSTFSWRSVNGSLSSGKSLESLCKLNLRGNELDKYDAENLAHALLHMPVLESLDLSGNPIEDGGIRCVLKVPAFVVLKSTSAELHFSYMLVVRCRSLISYFTKNPNSLLADLNLENCELSCCGVIEFLDTLSTLEKTLKFLSVADNALGSEVAEAIISSLTVSIESLNISGIGLGPVGFVELGEKLVKGVKKLLSINISKNRGGVETGRFLSKLIPMAPKLVSVDASYNLMPPESLLMLCDALRSAKGDLKRLDMTGNSCISLEAGHSSSLLGEFQHSGEPIFLLPSSSASHVPYDDEP</sequence>
<evidence type="ECO:0000256" key="1">
    <source>
        <dbReference type="SAM" id="SignalP"/>
    </source>
</evidence>
<proteinExistence type="predicted"/>
<dbReference type="SUPFAM" id="SSF52047">
    <property type="entry name" value="RNI-like"/>
    <property type="match status" value="1"/>
</dbReference>
<dbReference type="PANTHER" id="PTHR47818">
    <property type="entry name" value="RNI-LIKE SUPERFAMILY PROTEIN"/>
    <property type="match status" value="1"/>
</dbReference>
<dbReference type="SMART" id="SM00368">
    <property type="entry name" value="LRR_RI"/>
    <property type="match status" value="4"/>
</dbReference>
<reference evidence="2 3" key="1">
    <citation type="submission" date="2022-03" db="EMBL/GenBank/DDBJ databases">
        <authorList>
            <person name="Nunn A."/>
            <person name="Chopra R."/>
            <person name="Nunn A."/>
            <person name="Contreras Garrido A."/>
        </authorList>
    </citation>
    <scope>NUCLEOTIDE SEQUENCE [LARGE SCALE GENOMIC DNA]</scope>
</reference>
<dbReference type="PANTHER" id="PTHR47818:SF2">
    <property type="entry name" value="F-BOX DOMAIN-CONTAINING PROTEIN"/>
    <property type="match status" value="1"/>
</dbReference>
<dbReference type="InterPro" id="IPR032675">
    <property type="entry name" value="LRR_dom_sf"/>
</dbReference>
<accession>A0AAU9RXG5</accession>
<name>A0AAU9RXG5_THLAR</name>
<feature type="signal peptide" evidence="1">
    <location>
        <begin position="1"/>
        <end position="22"/>
    </location>
</feature>
<keyword evidence="3" id="KW-1185">Reference proteome</keyword>
<dbReference type="Proteomes" id="UP000836841">
    <property type="component" value="Chromosome 3"/>
</dbReference>
<evidence type="ECO:0000313" key="2">
    <source>
        <dbReference type="EMBL" id="CAH2051172.1"/>
    </source>
</evidence>
<dbReference type="Pfam" id="PF13516">
    <property type="entry name" value="LRR_6"/>
    <property type="match status" value="1"/>
</dbReference>
<evidence type="ECO:0000313" key="3">
    <source>
        <dbReference type="Proteomes" id="UP000836841"/>
    </source>
</evidence>
<dbReference type="InterPro" id="IPR001611">
    <property type="entry name" value="Leu-rich_rpt"/>
</dbReference>
<organism evidence="2 3">
    <name type="scientific">Thlaspi arvense</name>
    <name type="common">Field penny-cress</name>
    <dbReference type="NCBI Taxonomy" id="13288"/>
    <lineage>
        <taxon>Eukaryota</taxon>
        <taxon>Viridiplantae</taxon>
        <taxon>Streptophyta</taxon>
        <taxon>Embryophyta</taxon>
        <taxon>Tracheophyta</taxon>
        <taxon>Spermatophyta</taxon>
        <taxon>Magnoliopsida</taxon>
        <taxon>eudicotyledons</taxon>
        <taxon>Gunneridae</taxon>
        <taxon>Pentapetalae</taxon>
        <taxon>rosids</taxon>
        <taxon>malvids</taxon>
        <taxon>Brassicales</taxon>
        <taxon>Brassicaceae</taxon>
        <taxon>Thlaspideae</taxon>
        <taxon>Thlaspi</taxon>
    </lineage>
</organism>
<gene>
    <name evidence="2" type="ORF">TAV2_LOCUS11367</name>
</gene>
<dbReference type="AlphaFoldDB" id="A0AAU9RXG5"/>
<dbReference type="Gene3D" id="3.80.10.10">
    <property type="entry name" value="Ribonuclease Inhibitor"/>
    <property type="match status" value="2"/>
</dbReference>
<dbReference type="EMBL" id="OU466859">
    <property type="protein sequence ID" value="CAH2051172.1"/>
    <property type="molecule type" value="Genomic_DNA"/>
</dbReference>
<keyword evidence="1" id="KW-0732">Signal</keyword>
<feature type="chain" id="PRO_5043314249" evidence="1">
    <location>
        <begin position="23"/>
        <end position="637"/>
    </location>
</feature>
<protein>
    <submittedName>
        <fullName evidence="2">Uncharacterized protein</fullName>
    </submittedName>
</protein>